<dbReference type="OrthoDB" id="542362at2"/>
<reference evidence="2 3" key="1">
    <citation type="journal article" date="2018" name="ACS Chem. Biol.">
        <title>Ketoreductase domain dysfunction expands chemodiversity: malyngamide biosynthesis in the cyanobacterium Okeania hirsuta.</title>
        <authorList>
            <person name="Moss N.A."/>
            <person name="Leao T."/>
            <person name="Rankin M."/>
            <person name="McCullough T.M."/>
            <person name="Qu P."/>
            <person name="Korobeynikov A."/>
            <person name="Smith J.L."/>
            <person name="Gerwick L."/>
            <person name="Gerwick W.H."/>
        </authorList>
    </citation>
    <scope>NUCLEOTIDE SEQUENCE [LARGE SCALE GENOMIC DNA]</scope>
    <source>
        <strain evidence="2 3">PAB10Feb10-1</strain>
    </source>
</reference>
<name>A0A3N6PFP3_9CYAN</name>
<proteinExistence type="predicted"/>
<protein>
    <submittedName>
        <fullName evidence="2">DUF3134 domain-containing protein</fullName>
    </submittedName>
</protein>
<organism evidence="2 3">
    <name type="scientific">Okeania hirsuta</name>
    <dbReference type="NCBI Taxonomy" id="1458930"/>
    <lineage>
        <taxon>Bacteria</taxon>
        <taxon>Bacillati</taxon>
        <taxon>Cyanobacteriota</taxon>
        <taxon>Cyanophyceae</taxon>
        <taxon>Oscillatoriophycideae</taxon>
        <taxon>Oscillatoriales</taxon>
        <taxon>Microcoleaceae</taxon>
        <taxon>Okeania</taxon>
    </lineage>
</organism>
<accession>A0A3N6PFP3</accession>
<comment type="caution">
    <text evidence="2">The sequence shown here is derived from an EMBL/GenBank/DDBJ whole genome shotgun (WGS) entry which is preliminary data.</text>
</comment>
<evidence type="ECO:0000256" key="1">
    <source>
        <dbReference type="SAM" id="MobiDB-lite"/>
    </source>
</evidence>
<evidence type="ECO:0000313" key="3">
    <source>
        <dbReference type="Proteomes" id="UP000269154"/>
    </source>
</evidence>
<gene>
    <name evidence="2" type="ORF">D5R40_18795</name>
</gene>
<evidence type="ECO:0000313" key="2">
    <source>
        <dbReference type="EMBL" id="RQH36718.1"/>
    </source>
</evidence>
<sequence length="109" mass="12134">MVEAKVEQPVGKPVGVISRRNNQSQSQPVLVYNPSLLLIPRHEPADVIPTQRDSSIVDWLETSGRMLPRDPSESDNYLEEEEEISELIAVDDNFSDDDVLEGNADDSGE</sequence>
<dbReference type="InterPro" id="IPR021481">
    <property type="entry name" value="DUF3134"/>
</dbReference>
<dbReference type="Proteomes" id="UP000269154">
    <property type="component" value="Unassembled WGS sequence"/>
</dbReference>
<dbReference type="Pfam" id="PF11332">
    <property type="entry name" value="DUF3134"/>
    <property type="match status" value="1"/>
</dbReference>
<dbReference type="EMBL" id="RCBY01000113">
    <property type="protein sequence ID" value="RQH36718.1"/>
    <property type="molecule type" value="Genomic_DNA"/>
</dbReference>
<feature type="region of interest" description="Disordered" evidence="1">
    <location>
        <begin position="87"/>
        <end position="109"/>
    </location>
</feature>
<dbReference type="AlphaFoldDB" id="A0A3N6PFP3"/>
<feature type="compositionally biased region" description="Acidic residues" evidence="1">
    <location>
        <begin position="93"/>
        <end position="109"/>
    </location>
</feature>
<keyword evidence="3" id="KW-1185">Reference proteome</keyword>